<evidence type="ECO:0000313" key="1">
    <source>
        <dbReference type="EMBL" id="QIB67816.1"/>
    </source>
</evidence>
<protein>
    <submittedName>
        <fullName evidence="1">Uncharacterized protein</fullName>
    </submittedName>
</protein>
<sequence>MYIQTQDGKAIMPCKAIGNNYDEGKGVHIITVFYPENRQSYKVAHYRNEKQFKSVFRELQENLVNGERKIYYMPQDAGCI</sequence>
<organism evidence="1 2">
    <name type="scientific">Aminipila butyrica</name>
    <dbReference type="NCBI Taxonomy" id="433296"/>
    <lineage>
        <taxon>Bacteria</taxon>
        <taxon>Bacillati</taxon>
        <taxon>Bacillota</taxon>
        <taxon>Clostridia</taxon>
        <taxon>Peptostreptococcales</taxon>
        <taxon>Anaerovoracaceae</taxon>
        <taxon>Aminipila</taxon>
    </lineage>
</organism>
<dbReference type="RefSeq" id="WP_163064737.1">
    <property type="nucleotide sequence ID" value="NZ_CP048649.1"/>
</dbReference>
<evidence type="ECO:0000313" key="2">
    <source>
        <dbReference type="Proteomes" id="UP000466848"/>
    </source>
</evidence>
<dbReference type="AlphaFoldDB" id="A0A858BUR6"/>
<accession>A0A858BUR6</accession>
<keyword evidence="2" id="KW-1185">Reference proteome</keyword>
<dbReference type="Proteomes" id="UP000466848">
    <property type="component" value="Chromosome"/>
</dbReference>
<reference evidence="1 2" key="1">
    <citation type="submission" date="2020-02" db="EMBL/GenBank/DDBJ databases">
        <authorList>
            <person name="Kim Y.B."/>
            <person name="Roh S.W."/>
        </authorList>
    </citation>
    <scope>NUCLEOTIDE SEQUENCE [LARGE SCALE GENOMIC DNA]</scope>
    <source>
        <strain evidence="1 2">DSM 103574</strain>
    </source>
</reference>
<name>A0A858BUR6_9FIRM</name>
<gene>
    <name evidence="1" type="ORF">Ami103574_00105</name>
</gene>
<dbReference type="KEGG" id="abut:Ami103574_00105"/>
<dbReference type="EMBL" id="CP048649">
    <property type="protein sequence ID" value="QIB67816.1"/>
    <property type="molecule type" value="Genomic_DNA"/>
</dbReference>
<proteinExistence type="predicted"/>